<protein>
    <submittedName>
        <fullName evidence="2">Uncharacterized protein</fullName>
    </submittedName>
</protein>
<dbReference type="AlphaFoldDB" id="A0A2J6SCL8"/>
<keyword evidence="3" id="KW-1185">Reference proteome</keyword>
<proteinExistence type="predicted"/>
<feature type="region of interest" description="Disordered" evidence="1">
    <location>
        <begin position="1"/>
        <end position="28"/>
    </location>
</feature>
<gene>
    <name evidence="2" type="ORF">L207DRAFT_521850</name>
</gene>
<feature type="compositionally biased region" description="Basic residues" evidence="1">
    <location>
        <begin position="1"/>
        <end position="10"/>
    </location>
</feature>
<evidence type="ECO:0000313" key="3">
    <source>
        <dbReference type="Proteomes" id="UP000235786"/>
    </source>
</evidence>
<dbReference type="EMBL" id="KZ613937">
    <property type="protein sequence ID" value="PMD48482.1"/>
    <property type="molecule type" value="Genomic_DNA"/>
</dbReference>
<name>A0A2J6SCL8_HYAVF</name>
<evidence type="ECO:0000313" key="2">
    <source>
        <dbReference type="EMBL" id="PMD48482.1"/>
    </source>
</evidence>
<organism evidence="2 3">
    <name type="scientific">Hyaloscypha variabilis (strain UAMH 11265 / GT02V1 / F)</name>
    <name type="common">Meliniomyces variabilis</name>
    <dbReference type="NCBI Taxonomy" id="1149755"/>
    <lineage>
        <taxon>Eukaryota</taxon>
        <taxon>Fungi</taxon>
        <taxon>Dikarya</taxon>
        <taxon>Ascomycota</taxon>
        <taxon>Pezizomycotina</taxon>
        <taxon>Leotiomycetes</taxon>
        <taxon>Helotiales</taxon>
        <taxon>Hyaloscyphaceae</taxon>
        <taxon>Hyaloscypha</taxon>
        <taxon>Hyaloscypha variabilis</taxon>
    </lineage>
</organism>
<accession>A0A2J6SCL8</accession>
<dbReference type="Proteomes" id="UP000235786">
    <property type="component" value="Unassembled WGS sequence"/>
</dbReference>
<reference evidence="2 3" key="1">
    <citation type="submission" date="2016-04" db="EMBL/GenBank/DDBJ databases">
        <title>A degradative enzymes factory behind the ericoid mycorrhizal symbiosis.</title>
        <authorList>
            <consortium name="DOE Joint Genome Institute"/>
            <person name="Martino E."/>
            <person name="Morin E."/>
            <person name="Grelet G."/>
            <person name="Kuo A."/>
            <person name="Kohler A."/>
            <person name="Daghino S."/>
            <person name="Barry K."/>
            <person name="Choi C."/>
            <person name="Cichocki N."/>
            <person name="Clum A."/>
            <person name="Copeland A."/>
            <person name="Hainaut M."/>
            <person name="Haridas S."/>
            <person name="Labutti K."/>
            <person name="Lindquist E."/>
            <person name="Lipzen A."/>
            <person name="Khouja H.-R."/>
            <person name="Murat C."/>
            <person name="Ohm R."/>
            <person name="Olson A."/>
            <person name="Spatafora J."/>
            <person name="Veneault-Fourrey C."/>
            <person name="Henrissat B."/>
            <person name="Grigoriev I."/>
            <person name="Martin F."/>
            <person name="Perotto S."/>
        </authorList>
    </citation>
    <scope>NUCLEOTIDE SEQUENCE [LARGE SCALE GENOMIC DNA]</scope>
    <source>
        <strain evidence="2 3">F</strain>
    </source>
</reference>
<evidence type="ECO:0000256" key="1">
    <source>
        <dbReference type="SAM" id="MobiDB-lite"/>
    </source>
</evidence>
<sequence>MSKSRSHRRSYSGERRSSSSTRNARAGPLPLNQRIVDLITILERHSLKYQRMARGRCAGAATQRETEDSSNTVVFVRLPSRSARGNSREFRANPSPEGASAVSAVLHSQNSDAAASQASGGCSAAENNKQISLSSPYNDAMRALLSLRSELGDPSGLMCFMLGVKCTSGSEVLRAAALPPPNRIRGRLVATAVTMQEQE</sequence>